<dbReference type="InterPro" id="IPR002347">
    <property type="entry name" value="SDR_fam"/>
</dbReference>
<name>A0A6S7J531_PARCT</name>
<accession>A0A6S7J531</accession>
<sequence>MNSLLKLGVIIAMVGISYRLLRVFIAGGVCTSKARMSGKTVIITGANSGIGKATAVDLARRGARVIMACRDLERSKTALNYIVKKTGSSSVILKHLNLASMKSIRAFAEDINTNEAKLHVLINNAALMSGREREEAEDGLELTMAVNHFGHFLLTNLLLDLLKKSAPSRVVVVASIAHHNYMETRSPFRFDNMHSEIFYTLWEAYGQSKLANILFTRELARRLSGSGVTANSLHPGISKTGLFNFTRHFGCPENIGNLLSRVTTLISKTAEEGAQTVIHLAVSEEVEGTTGKYFVDCKEQDPAKTAQDDVAANRLWHTSAELVGLGIMTKKV</sequence>
<protein>
    <submittedName>
        <fullName evidence="2">Uncharacterized protein</fullName>
    </submittedName>
</protein>
<dbReference type="PANTHER" id="PTHR43157:SF31">
    <property type="entry name" value="PHOSPHATIDYLINOSITOL-GLYCAN BIOSYNTHESIS CLASS F PROTEIN"/>
    <property type="match status" value="1"/>
</dbReference>
<keyword evidence="1" id="KW-0560">Oxidoreductase</keyword>
<gene>
    <name evidence="2" type="ORF">PACLA_8A029906</name>
</gene>
<dbReference type="SUPFAM" id="SSF51735">
    <property type="entry name" value="NAD(P)-binding Rossmann-fold domains"/>
    <property type="match status" value="1"/>
</dbReference>
<dbReference type="OrthoDB" id="191139at2759"/>
<keyword evidence="3" id="KW-1185">Reference proteome</keyword>
<comment type="caution">
    <text evidence="2">The sequence shown here is derived from an EMBL/GenBank/DDBJ whole genome shotgun (WGS) entry which is preliminary data.</text>
</comment>
<proteinExistence type="predicted"/>
<dbReference type="PANTHER" id="PTHR43157">
    <property type="entry name" value="PHOSPHATIDYLINOSITOL-GLYCAN BIOSYNTHESIS CLASS F PROTEIN-RELATED"/>
    <property type="match status" value="1"/>
</dbReference>
<evidence type="ECO:0000313" key="2">
    <source>
        <dbReference type="EMBL" id="CAB4025114.1"/>
    </source>
</evidence>
<evidence type="ECO:0000313" key="3">
    <source>
        <dbReference type="Proteomes" id="UP001152795"/>
    </source>
</evidence>
<dbReference type="Gene3D" id="3.40.50.720">
    <property type="entry name" value="NAD(P)-binding Rossmann-like Domain"/>
    <property type="match status" value="1"/>
</dbReference>
<reference evidence="2" key="1">
    <citation type="submission" date="2020-04" db="EMBL/GenBank/DDBJ databases">
        <authorList>
            <person name="Alioto T."/>
            <person name="Alioto T."/>
            <person name="Gomez Garrido J."/>
        </authorList>
    </citation>
    <scope>NUCLEOTIDE SEQUENCE</scope>
    <source>
        <strain evidence="2">A484AB</strain>
    </source>
</reference>
<organism evidence="2 3">
    <name type="scientific">Paramuricea clavata</name>
    <name type="common">Red gorgonian</name>
    <name type="synonym">Violescent sea-whip</name>
    <dbReference type="NCBI Taxonomy" id="317549"/>
    <lineage>
        <taxon>Eukaryota</taxon>
        <taxon>Metazoa</taxon>
        <taxon>Cnidaria</taxon>
        <taxon>Anthozoa</taxon>
        <taxon>Octocorallia</taxon>
        <taxon>Malacalcyonacea</taxon>
        <taxon>Plexauridae</taxon>
        <taxon>Paramuricea</taxon>
    </lineage>
</organism>
<evidence type="ECO:0000256" key="1">
    <source>
        <dbReference type="ARBA" id="ARBA00023002"/>
    </source>
</evidence>
<dbReference type="Proteomes" id="UP001152795">
    <property type="component" value="Unassembled WGS sequence"/>
</dbReference>
<dbReference type="PRINTS" id="PR00081">
    <property type="entry name" value="GDHRDH"/>
</dbReference>
<dbReference type="EMBL" id="CACRXK020013421">
    <property type="protein sequence ID" value="CAB4025114.1"/>
    <property type="molecule type" value="Genomic_DNA"/>
</dbReference>
<dbReference type="Pfam" id="PF00106">
    <property type="entry name" value="adh_short"/>
    <property type="match status" value="1"/>
</dbReference>
<dbReference type="AlphaFoldDB" id="A0A6S7J531"/>
<dbReference type="InterPro" id="IPR036291">
    <property type="entry name" value="NAD(P)-bd_dom_sf"/>
</dbReference>
<dbReference type="GO" id="GO:0016491">
    <property type="term" value="F:oxidoreductase activity"/>
    <property type="evidence" value="ECO:0007669"/>
    <property type="project" value="UniProtKB-KW"/>
</dbReference>